<accession>A0A4R1HLG5</accession>
<dbReference type="OrthoDB" id="3777082at2"/>
<proteinExistence type="predicted"/>
<dbReference type="Proteomes" id="UP000295560">
    <property type="component" value="Unassembled WGS sequence"/>
</dbReference>
<gene>
    <name evidence="2" type="ORF">EV378_5938</name>
</gene>
<organism evidence="2 3">
    <name type="scientific">Pseudonocardia endophytica</name>
    <dbReference type="NCBI Taxonomy" id="401976"/>
    <lineage>
        <taxon>Bacteria</taxon>
        <taxon>Bacillati</taxon>
        <taxon>Actinomycetota</taxon>
        <taxon>Actinomycetes</taxon>
        <taxon>Pseudonocardiales</taxon>
        <taxon>Pseudonocardiaceae</taxon>
        <taxon>Pseudonocardia</taxon>
    </lineage>
</organism>
<dbReference type="RefSeq" id="WP_132430620.1">
    <property type="nucleotide sequence ID" value="NZ_SMFZ01000002.1"/>
</dbReference>
<name>A0A4R1HLG5_PSEEN</name>
<reference evidence="2 3" key="1">
    <citation type="submission" date="2019-03" db="EMBL/GenBank/DDBJ databases">
        <title>Sequencing the genomes of 1000 actinobacteria strains.</title>
        <authorList>
            <person name="Klenk H.-P."/>
        </authorList>
    </citation>
    <scope>NUCLEOTIDE SEQUENCE [LARGE SCALE GENOMIC DNA]</scope>
    <source>
        <strain evidence="2 3">DSM 44969</strain>
    </source>
</reference>
<dbReference type="AlphaFoldDB" id="A0A4R1HLG5"/>
<feature type="compositionally biased region" description="Basic and acidic residues" evidence="1">
    <location>
        <begin position="548"/>
        <end position="563"/>
    </location>
</feature>
<protein>
    <submittedName>
        <fullName evidence="2">Uncharacterized protein</fullName>
    </submittedName>
</protein>
<keyword evidence="3" id="KW-1185">Reference proteome</keyword>
<comment type="caution">
    <text evidence="2">The sequence shown here is derived from an EMBL/GenBank/DDBJ whole genome shotgun (WGS) entry which is preliminary data.</text>
</comment>
<feature type="region of interest" description="Disordered" evidence="1">
    <location>
        <begin position="548"/>
        <end position="571"/>
    </location>
</feature>
<sequence>MSEEPAGAPVYRPVAELFTRPVSALWATTYNVDLALVNEFLLPRLGQPPLNLTVLADHRTLGRTLARIPADRTDTLAAVNRRWLLRGARGHGPSFHPKSYLAVTSARATLMVGSGNLSLRGLDEGREVFTAFRSGTPGGDRAIALWRNWMRQLVRDLDDPVVSERFGDLERRLPSPVAVPADPAAPRLAHDLDVPLLDQLADAVGDTAVDELVVAAPFHDPGATALATLVQRFAPRRTVVYVAATTSVDGPALRRAVAGTDARFRMLDPDRFTHAKLVGVVQGDRGWLLSGSANVSRAGLLTPARDRGNVELGVLASLPADVLRGCFVPPGVAVAECDPDLVDALTADPDDEDASSRPVRLVRAEALDDGRVVVVSDPRPEQSWSLVDRIGTYSLGTGADGRVVTGEPVASRLVRLADREGSPISDAVVVDDPVALAAQLCDGGDAGRRSAPLELTDGDLDSDLGQALLQLHRELVMDAAELADGPTVGGVPDGSGAPGDDDFWDRLLREQLAADPRASRYPGLAGPGRHPGELDDLLEKLRLRLRPELGPRHRSGSDERPDGDPSPELGVRWSPRARLRIRARNVLRRWVSAVADPRLAWVDPAAPEGNFTVLANVLGQLRLAAAERPYAVELTAHDVDELWWSLLATFCGTGRRDGYLDRFARAEADARVGGLDRQVRETAAWMCWLGVRPGAGWRTRVVRHQAALASAVERNLPQLTENAARHAATARGDDPIPAPTPAGMTDGLLRAATFIDDDLWCEVMADQLGLAELRFVRMRDPSRIRTELHVHGLDDPLQDPRVPRLLLAADRYRGRAGVVLRAAPASGGRRNEGLAPGGDWRLAHEPEHPIGYSASRSHDMVDSLVGLDSGRLERMSEAGQSLATIFDAFG</sequence>
<evidence type="ECO:0000313" key="2">
    <source>
        <dbReference type="EMBL" id="TCK21941.1"/>
    </source>
</evidence>
<dbReference type="Gene3D" id="3.30.870.10">
    <property type="entry name" value="Endonuclease Chain A"/>
    <property type="match status" value="2"/>
</dbReference>
<evidence type="ECO:0000256" key="1">
    <source>
        <dbReference type="SAM" id="MobiDB-lite"/>
    </source>
</evidence>
<evidence type="ECO:0000313" key="3">
    <source>
        <dbReference type="Proteomes" id="UP000295560"/>
    </source>
</evidence>
<dbReference type="EMBL" id="SMFZ01000002">
    <property type="protein sequence ID" value="TCK21941.1"/>
    <property type="molecule type" value="Genomic_DNA"/>
</dbReference>